<comment type="caution">
    <text evidence="8">The sequence shown here is derived from an EMBL/GenBank/DDBJ whole genome shotgun (WGS) entry which is preliminary data.</text>
</comment>
<feature type="region of interest" description="Disordered" evidence="6">
    <location>
        <begin position="47"/>
        <end position="126"/>
    </location>
</feature>
<feature type="domain" description="TRASH" evidence="7">
    <location>
        <begin position="7"/>
        <end position="45"/>
    </location>
</feature>
<keyword evidence="4 5" id="KW-0687">Ribonucleoprotein</keyword>
<evidence type="ECO:0000256" key="1">
    <source>
        <dbReference type="ARBA" id="ARBA00005647"/>
    </source>
</evidence>
<feature type="compositionally biased region" description="Acidic residues" evidence="6">
    <location>
        <begin position="70"/>
        <end position="126"/>
    </location>
</feature>
<evidence type="ECO:0000256" key="2">
    <source>
        <dbReference type="ARBA" id="ARBA00022771"/>
    </source>
</evidence>
<name>A0AAJ4R8N3_9EURY</name>
<dbReference type="NCBIfam" id="NF034186">
    <property type="entry name" value="PRK14891.1-1"/>
    <property type="match status" value="1"/>
</dbReference>
<dbReference type="Proteomes" id="UP000270581">
    <property type="component" value="Unassembled WGS sequence"/>
</dbReference>
<feature type="binding site" evidence="5">
    <location>
        <position position="10"/>
    </location>
    <ligand>
        <name>Zn(2+)</name>
        <dbReference type="ChEBI" id="CHEBI:29105"/>
    </ligand>
</feature>
<comment type="function">
    <text evidence="5">Binds to the 23S rRNA.</text>
</comment>
<sequence>MPRTRECDFCGADIEPGTGTMLVLNDGSTHHFCSAKCEKNVDLGREARDLEWTESGQRQSGPQTTQPEPEPVEEVEDADEEAEATEDAETEASEESDESDTEESEAEAEEAEEAEEAAADEEDDEE</sequence>
<dbReference type="Pfam" id="PF01246">
    <property type="entry name" value="Ribosomal_L24e"/>
    <property type="match status" value="1"/>
</dbReference>
<dbReference type="GO" id="GO:0006412">
    <property type="term" value="P:translation"/>
    <property type="evidence" value="ECO:0007669"/>
    <property type="project" value="UniProtKB-UniRule"/>
</dbReference>
<feature type="compositionally biased region" description="Polar residues" evidence="6">
    <location>
        <begin position="54"/>
        <end position="66"/>
    </location>
</feature>
<evidence type="ECO:0000313" key="8">
    <source>
        <dbReference type="EMBL" id="RNJ26222.1"/>
    </source>
</evidence>
<dbReference type="HAMAP" id="MF_00773">
    <property type="entry name" value="Ribosomal_eL24"/>
    <property type="match status" value="1"/>
</dbReference>
<evidence type="ECO:0000256" key="5">
    <source>
        <dbReference type="HAMAP-Rule" id="MF_00773"/>
    </source>
</evidence>
<accession>A0AAJ4R8N3</accession>
<feature type="binding site" evidence="5">
    <location>
        <position position="37"/>
    </location>
    <ligand>
        <name>Zn(2+)</name>
        <dbReference type="ChEBI" id="CHEBI:29105"/>
    </ligand>
</feature>
<feature type="binding site" evidence="5">
    <location>
        <position position="7"/>
    </location>
    <ligand>
        <name>Zn(2+)</name>
        <dbReference type="ChEBI" id="CHEBI:29105"/>
    </ligand>
</feature>
<keyword evidence="9" id="KW-1185">Reference proteome</keyword>
<reference evidence="8 9" key="1">
    <citation type="submission" date="2018-11" db="EMBL/GenBank/DDBJ databases">
        <title>Genome sequences of Natronomonas sp. CBA1133.</title>
        <authorList>
            <person name="Roh S.W."/>
            <person name="Cha I.-T."/>
        </authorList>
    </citation>
    <scope>NUCLEOTIDE SEQUENCE [LARGE SCALE GENOMIC DNA]</scope>
    <source>
        <strain evidence="8 9">CBA1133</strain>
    </source>
</reference>
<feature type="binding site" evidence="5">
    <location>
        <position position="33"/>
    </location>
    <ligand>
        <name>Zn(2+)</name>
        <dbReference type="ChEBI" id="CHEBI:29105"/>
    </ligand>
</feature>
<comment type="subunit">
    <text evidence="5">Part of the 50S ribosomal subunit. Forms a cluster with proteins L3 and L14.</text>
</comment>
<dbReference type="InterPro" id="IPR055345">
    <property type="entry name" value="Ribosomal_eL24-rel_arc"/>
</dbReference>
<comment type="similarity">
    <text evidence="1 5">Belongs to the eukaryotic ribosomal protein eL24 family.</text>
</comment>
<dbReference type="Gene3D" id="2.30.170.20">
    <property type="entry name" value="Ribosomal protein L24e"/>
    <property type="match status" value="1"/>
</dbReference>
<keyword evidence="5" id="KW-0862">Zinc</keyword>
<dbReference type="GO" id="GO:1990904">
    <property type="term" value="C:ribonucleoprotein complex"/>
    <property type="evidence" value="ECO:0007669"/>
    <property type="project" value="UniProtKB-KW"/>
</dbReference>
<keyword evidence="5" id="KW-0479">Metal-binding</keyword>
<feature type="zinc finger region" description="C4-type" evidence="5">
    <location>
        <begin position="7"/>
        <end position="37"/>
    </location>
</feature>
<gene>
    <name evidence="5" type="primary">rpl24e</name>
    <name evidence="8" type="ORF">Nmn1133_05720</name>
</gene>
<dbReference type="GO" id="GO:0008270">
    <property type="term" value="F:zinc ion binding"/>
    <property type="evidence" value="ECO:0007669"/>
    <property type="project" value="UniProtKB-UniRule"/>
</dbReference>
<evidence type="ECO:0000256" key="3">
    <source>
        <dbReference type="ARBA" id="ARBA00022980"/>
    </source>
</evidence>
<dbReference type="GO" id="GO:0019843">
    <property type="term" value="F:rRNA binding"/>
    <property type="evidence" value="ECO:0007669"/>
    <property type="project" value="UniProtKB-UniRule"/>
</dbReference>
<comment type="cofactor">
    <cofactor evidence="5">
        <name>Zn(2+)</name>
        <dbReference type="ChEBI" id="CHEBI:29105"/>
    </cofactor>
    <text evidence="5">Binds 1 zinc ion per subunit.</text>
</comment>
<keyword evidence="2 5" id="KW-0863">Zinc-finger</keyword>
<dbReference type="GO" id="GO:0005840">
    <property type="term" value="C:ribosome"/>
    <property type="evidence" value="ECO:0007669"/>
    <property type="project" value="UniProtKB-KW"/>
</dbReference>
<proteinExistence type="inferred from homology"/>
<dbReference type="RefSeq" id="WP_075936119.1">
    <property type="nucleotide sequence ID" value="NZ_BDJH01000002.1"/>
</dbReference>
<dbReference type="InterPro" id="IPR038630">
    <property type="entry name" value="L24e/L24_sf"/>
</dbReference>
<dbReference type="GO" id="GO:0003735">
    <property type="term" value="F:structural constituent of ribosome"/>
    <property type="evidence" value="ECO:0007669"/>
    <property type="project" value="InterPro"/>
</dbReference>
<dbReference type="EMBL" id="RJJC01000001">
    <property type="protein sequence ID" value="RNJ26222.1"/>
    <property type="molecule type" value="Genomic_DNA"/>
</dbReference>
<dbReference type="SUPFAM" id="SSF57716">
    <property type="entry name" value="Glucocorticoid receptor-like (DNA-binding domain)"/>
    <property type="match status" value="1"/>
</dbReference>
<dbReference type="AlphaFoldDB" id="A0AAJ4R8N3"/>
<organism evidence="8 9">
    <name type="scientific">Halosegnis longus</name>
    <dbReference type="NCBI Taxonomy" id="2216012"/>
    <lineage>
        <taxon>Archaea</taxon>
        <taxon>Methanobacteriati</taxon>
        <taxon>Methanobacteriota</taxon>
        <taxon>Stenosarchaea group</taxon>
        <taxon>Halobacteria</taxon>
        <taxon>Halobacteriales</taxon>
        <taxon>Natronomonadaceae</taxon>
        <taxon>Halosegnis</taxon>
    </lineage>
</organism>
<evidence type="ECO:0000256" key="4">
    <source>
        <dbReference type="ARBA" id="ARBA00023274"/>
    </source>
</evidence>
<keyword evidence="5" id="KW-0699">rRNA-binding</keyword>
<keyword evidence="3 5" id="KW-0689">Ribosomal protein</keyword>
<protein>
    <recommendedName>
        <fullName evidence="5">Large ribosomal subunit protein eL24</fullName>
    </recommendedName>
</protein>
<dbReference type="InterPro" id="IPR011017">
    <property type="entry name" value="TRASH_dom"/>
</dbReference>
<dbReference type="SMART" id="SM00746">
    <property type="entry name" value="TRASH"/>
    <property type="match status" value="1"/>
</dbReference>
<dbReference type="CDD" id="cd00472">
    <property type="entry name" value="Ribosomal_L24e_L24"/>
    <property type="match status" value="1"/>
</dbReference>
<dbReference type="InterPro" id="IPR000988">
    <property type="entry name" value="Ribosomal_eL24-rel_N"/>
</dbReference>
<evidence type="ECO:0000256" key="6">
    <source>
        <dbReference type="SAM" id="MobiDB-lite"/>
    </source>
</evidence>
<keyword evidence="5" id="KW-0694">RNA-binding</keyword>
<evidence type="ECO:0000313" key="9">
    <source>
        <dbReference type="Proteomes" id="UP000270581"/>
    </source>
</evidence>
<evidence type="ECO:0000259" key="7">
    <source>
        <dbReference type="SMART" id="SM00746"/>
    </source>
</evidence>